<dbReference type="GO" id="GO:0044183">
    <property type="term" value="F:protein folding chaperone"/>
    <property type="evidence" value="ECO:0007669"/>
    <property type="project" value="InterPro"/>
</dbReference>
<sequence length="95" mass="10533">MKTNIKPLGERVLIEPSEQKEITKSGIIIPDTAKEKPQEGKVLAVGVKVKEVKANDKVLFSTYSGDEIKMEGKDAERPKELKIIEEKDILAIISS</sequence>
<dbReference type="CDD" id="cd00320">
    <property type="entry name" value="cpn10"/>
    <property type="match status" value="1"/>
</dbReference>
<comment type="subunit">
    <text evidence="3">Heptamer of 7 subunits arranged in a ring. Interacts with the chaperonin GroEL.</text>
</comment>
<dbReference type="InterPro" id="IPR037124">
    <property type="entry name" value="Chaperonin_GroES_sf"/>
</dbReference>
<evidence type="ECO:0000313" key="6">
    <source>
        <dbReference type="Proteomes" id="UP000318711"/>
    </source>
</evidence>
<accession>A0A554LX41</accession>
<evidence type="ECO:0000256" key="4">
    <source>
        <dbReference type="RuleBase" id="RU000535"/>
    </source>
</evidence>
<reference evidence="5 6" key="1">
    <citation type="submission" date="2017-07" db="EMBL/GenBank/DDBJ databases">
        <title>Mechanisms for carbon and nitrogen cycling indicate functional differentiation within the Candidate Phyla Radiation.</title>
        <authorList>
            <person name="Danczak R.E."/>
            <person name="Johnston M.D."/>
            <person name="Kenah C."/>
            <person name="Slattery M."/>
            <person name="Wrighton K.C."/>
            <person name="Wilkins M.J."/>
        </authorList>
    </citation>
    <scope>NUCLEOTIDE SEQUENCE [LARGE SCALE GENOMIC DNA]</scope>
    <source>
        <strain evidence="5">Licking1014_2</strain>
    </source>
</reference>
<dbReference type="Proteomes" id="UP000318711">
    <property type="component" value="Unassembled WGS sequence"/>
</dbReference>
<dbReference type="SMART" id="SM00883">
    <property type="entry name" value="Cpn10"/>
    <property type="match status" value="1"/>
</dbReference>
<evidence type="ECO:0000313" key="5">
    <source>
        <dbReference type="EMBL" id="TSC97436.1"/>
    </source>
</evidence>
<comment type="function">
    <text evidence="3 4">Together with the chaperonin GroEL, plays an essential role in assisting protein folding. The GroEL-GroES system forms a nano-cage that allows encapsulation of the non-native substrate proteins and provides a physical environment optimized to promote and accelerate protein folding. GroES binds to the apical surface of the GroEL ring, thereby capping the opening of the GroEL channel.</text>
</comment>
<keyword evidence="2 3" id="KW-0143">Chaperone</keyword>
<dbReference type="InterPro" id="IPR020818">
    <property type="entry name" value="Chaperonin_GroES"/>
</dbReference>
<dbReference type="PROSITE" id="PS00681">
    <property type="entry name" value="CHAPERONINS_CPN10"/>
    <property type="match status" value="1"/>
</dbReference>
<comment type="caution">
    <text evidence="5">The sequence shown here is derived from an EMBL/GenBank/DDBJ whole genome shotgun (WGS) entry which is preliminary data.</text>
</comment>
<dbReference type="GO" id="GO:0046872">
    <property type="term" value="F:metal ion binding"/>
    <property type="evidence" value="ECO:0007669"/>
    <property type="project" value="TreeGrafter"/>
</dbReference>
<comment type="similarity">
    <text evidence="1 3 4">Belongs to the GroES chaperonin family.</text>
</comment>
<dbReference type="Pfam" id="PF00166">
    <property type="entry name" value="Cpn10"/>
    <property type="match status" value="1"/>
</dbReference>
<dbReference type="PANTHER" id="PTHR10772">
    <property type="entry name" value="10 KDA HEAT SHOCK PROTEIN"/>
    <property type="match status" value="1"/>
</dbReference>
<evidence type="ECO:0000256" key="1">
    <source>
        <dbReference type="ARBA" id="ARBA00006975"/>
    </source>
</evidence>
<dbReference type="EMBL" id="VMGL01000003">
    <property type="protein sequence ID" value="TSC97436.1"/>
    <property type="molecule type" value="Genomic_DNA"/>
</dbReference>
<dbReference type="GO" id="GO:0005737">
    <property type="term" value="C:cytoplasm"/>
    <property type="evidence" value="ECO:0007669"/>
    <property type="project" value="UniProtKB-SubCell"/>
</dbReference>
<proteinExistence type="inferred from homology"/>
<name>A0A554LX41_9BACT</name>
<evidence type="ECO:0000256" key="2">
    <source>
        <dbReference type="ARBA" id="ARBA00023186"/>
    </source>
</evidence>
<evidence type="ECO:0000256" key="3">
    <source>
        <dbReference type="HAMAP-Rule" id="MF_00580"/>
    </source>
</evidence>
<dbReference type="PANTHER" id="PTHR10772:SF58">
    <property type="entry name" value="CO-CHAPERONIN GROES"/>
    <property type="match status" value="1"/>
</dbReference>
<keyword evidence="3" id="KW-0963">Cytoplasm</keyword>
<dbReference type="SUPFAM" id="SSF50129">
    <property type="entry name" value="GroES-like"/>
    <property type="match status" value="1"/>
</dbReference>
<dbReference type="GO" id="GO:0005524">
    <property type="term" value="F:ATP binding"/>
    <property type="evidence" value="ECO:0007669"/>
    <property type="project" value="InterPro"/>
</dbReference>
<dbReference type="GO" id="GO:0051087">
    <property type="term" value="F:protein-folding chaperone binding"/>
    <property type="evidence" value="ECO:0007669"/>
    <property type="project" value="TreeGrafter"/>
</dbReference>
<protein>
    <recommendedName>
        <fullName evidence="3">Co-chaperonin GroES</fullName>
    </recommendedName>
    <alternativeName>
        <fullName evidence="3">10 kDa chaperonin</fullName>
    </alternativeName>
    <alternativeName>
        <fullName evidence="3">Chaperonin-10</fullName>
        <shortName evidence="3">Cpn10</shortName>
    </alternativeName>
</protein>
<dbReference type="PRINTS" id="PR00297">
    <property type="entry name" value="CHAPERONIN10"/>
</dbReference>
<dbReference type="InterPro" id="IPR018369">
    <property type="entry name" value="Chaprnonin_Cpn10_CS"/>
</dbReference>
<gene>
    <name evidence="3" type="primary">groES</name>
    <name evidence="3" type="synonym">groS</name>
    <name evidence="5" type="ORF">CEN88_39</name>
</gene>
<dbReference type="InterPro" id="IPR011032">
    <property type="entry name" value="GroES-like_sf"/>
</dbReference>
<dbReference type="GO" id="GO:0051082">
    <property type="term" value="F:unfolded protein binding"/>
    <property type="evidence" value="ECO:0007669"/>
    <property type="project" value="TreeGrafter"/>
</dbReference>
<dbReference type="FunFam" id="2.30.33.40:FF:000001">
    <property type="entry name" value="10 kDa chaperonin"/>
    <property type="match status" value="1"/>
</dbReference>
<dbReference type="HAMAP" id="MF_00580">
    <property type="entry name" value="CH10"/>
    <property type="match status" value="1"/>
</dbReference>
<dbReference type="AlphaFoldDB" id="A0A554LX41"/>
<dbReference type="Gene3D" id="2.30.33.40">
    <property type="entry name" value="GroES chaperonin"/>
    <property type="match status" value="1"/>
</dbReference>
<comment type="subcellular location">
    <subcellularLocation>
        <location evidence="3">Cytoplasm</location>
    </subcellularLocation>
</comment>
<organism evidence="5 6">
    <name type="scientific">Candidatus Berkelbacteria bacterium Licking1014_2</name>
    <dbReference type="NCBI Taxonomy" id="2017146"/>
    <lineage>
        <taxon>Bacteria</taxon>
        <taxon>Candidatus Berkelbacteria</taxon>
    </lineage>
</organism>